<evidence type="ECO:0000313" key="2">
    <source>
        <dbReference type="Proteomes" id="UP000009168"/>
    </source>
</evidence>
<reference evidence="2" key="1">
    <citation type="journal article" date="2006" name="PLoS Biol.">
        <title>Macronuclear genome sequence of the ciliate Tetrahymena thermophila, a model eukaryote.</title>
        <authorList>
            <person name="Eisen J.A."/>
            <person name="Coyne R.S."/>
            <person name="Wu M."/>
            <person name="Wu D."/>
            <person name="Thiagarajan M."/>
            <person name="Wortman J.R."/>
            <person name="Badger J.H."/>
            <person name="Ren Q."/>
            <person name="Amedeo P."/>
            <person name="Jones K.M."/>
            <person name="Tallon L.J."/>
            <person name="Delcher A.L."/>
            <person name="Salzberg S.L."/>
            <person name="Silva J.C."/>
            <person name="Haas B.J."/>
            <person name="Majoros W.H."/>
            <person name="Farzad M."/>
            <person name="Carlton J.M."/>
            <person name="Smith R.K. Jr."/>
            <person name="Garg J."/>
            <person name="Pearlman R.E."/>
            <person name="Karrer K.M."/>
            <person name="Sun L."/>
            <person name="Manning G."/>
            <person name="Elde N.C."/>
            <person name="Turkewitz A.P."/>
            <person name="Asai D.J."/>
            <person name="Wilkes D.E."/>
            <person name="Wang Y."/>
            <person name="Cai H."/>
            <person name="Collins K."/>
            <person name="Stewart B.A."/>
            <person name="Lee S.R."/>
            <person name="Wilamowska K."/>
            <person name="Weinberg Z."/>
            <person name="Ruzzo W.L."/>
            <person name="Wloga D."/>
            <person name="Gaertig J."/>
            <person name="Frankel J."/>
            <person name="Tsao C.-C."/>
            <person name="Gorovsky M.A."/>
            <person name="Keeling P.J."/>
            <person name="Waller R.F."/>
            <person name="Patron N.J."/>
            <person name="Cherry J.M."/>
            <person name="Stover N.A."/>
            <person name="Krieger C.J."/>
            <person name="del Toro C."/>
            <person name="Ryder H.F."/>
            <person name="Williamson S.C."/>
            <person name="Barbeau R.A."/>
            <person name="Hamilton E.P."/>
            <person name="Orias E."/>
        </authorList>
    </citation>
    <scope>NUCLEOTIDE SEQUENCE [LARGE SCALE GENOMIC DNA]</scope>
    <source>
        <strain evidence="2">SB210</strain>
    </source>
</reference>
<protein>
    <submittedName>
        <fullName evidence="1">Uncharacterized protein</fullName>
    </submittedName>
</protein>
<dbReference type="Proteomes" id="UP000009168">
    <property type="component" value="Unassembled WGS sequence"/>
</dbReference>
<dbReference type="RefSeq" id="XP_001024435.2">
    <property type="nucleotide sequence ID" value="XM_001024435.2"/>
</dbReference>
<dbReference type="EMBL" id="GG662453">
    <property type="protein sequence ID" value="EAS04190.2"/>
    <property type="molecule type" value="Genomic_DNA"/>
</dbReference>
<dbReference type="GeneID" id="7830441"/>
<dbReference type="InParanoid" id="Q248J5"/>
<gene>
    <name evidence="1" type="ORF">TTHERM_01223600</name>
</gene>
<evidence type="ECO:0000313" key="1">
    <source>
        <dbReference type="EMBL" id="EAS04190.2"/>
    </source>
</evidence>
<dbReference type="HOGENOM" id="CLU_344360_0_0_1"/>
<organism evidence="1 2">
    <name type="scientific">Tetrahymena thermophila (strain SB210)</name>
    <dbReference type="NCBI Taxonomy" id="312017"/>
    <lineage>
        <taxon>Eukaryota</taxon>
        <taxon>Sar</taxon>
        <taxon>Alveolata</taxon>
        <taxon>Ciliophora</taxon>
        <taxon>Intramacronucleata</taxon>
        <taxon>Oligohymenophorea</taxon>
        <taxon>Hymenostomatida</taxon>
        <taxon>Tetrahymenina</taxon>
        <taxon>Tetrahymenidae</taxon>
        <taxon>Tetrahymena</taxon>
    </lineage>
</organism>
<proteinExistence type="predicted"/>
<dbReference type="AlphaFoldDB" id="Q248J5"/>
<sequence>MIFVYTLQTQYILEIYLIENLKFIIRGYGYVSLFQIDLLNNQLQWIQDINTFAKNIEIIKSFSSLQDEINNNFYLDQILIFDESGYFRVYSSDMTLIYLINQLPISKVSSLGRVMYDDQIYVLSGQEGIVLIDISSNTQTFIKSTFYIGQLIKKVNLNGKKYYSTYVYDKQQFYEYFIDIQRNIIQISGIDYFYTDIYIQSPFTPLENQKNSQNTSIYYFESSSGLLHSAQIQNNRYSKLDLGDYQINYATYMKRSAKFGKYYIFNYQSVYSFDIFNDSVLQIFIQNVQLRQIDLFDEIFLIWKSDNTFIFINIQTDQQYFFQDLKVVIGYVYDYYEKNLYIYGSSIYVINAQLTPQKIVDENGDYIQMNCKSLQKKIICLYSILYNYYIFLYDKIEKTSQKFLILYDDLQFITDETNQNIFIYSRYNKSKIYNFDGILKQTIEGNQERCYLYSKKYFCSFSQCKKINFKIIFINFQKHQLCYYIKIAIRYLTFKCIKLNQFQFYFKNQI</sequence>
<dbReference type="KEGG" id="tet:TTHERM_01223600"/>
<name>Q248J5_TETTS</name>
<keyword evidence="2" id="KW-1185">Reference proteome</keyword>
<accession>Q248J5</accession>